<evidence type="ECO:0000313" key="1">
    <source>
        <dbReference type="EMBL" id="RDY30795.1"/>
    </source>
</evidence>
<keyword evidence="2" id="KW-1185">Reference proteome</keyword>
<accession>A0A371JDJ6</accession>
<dbReference type="AlphaFoldDB" id="A0A371JDJ6"/>
<comment type="caution">
    <text evidence="1">The sequence shown here is derived from an EMBL/GenBank/DDBJ whole genome shotgun (WGS) entry which is preliminary data.</text>
</comment>
<evidence type="ECO:0000313" key="2">
    <source>
        <dbReference type="Proteomes" id="UP000216411"/>
    </source>
</evidence>
<organism evidence="1 2">
    <name type="scientific">Lachnotalea glycerini</name>
    <dbReference type="NCBI Taxonomy" id="1763509"/>
    <lineage>
        <taxon>Bacteria</taxon>
        <taxon>Bacillati</taxon>
        <taxon>Bacillota</taxon>
        <taxon>Clostridia</taxon>
        <taxon>Lachnospirales</taxon>
        <taxon>Lachnospiraceae</taxon>
        <taxon>Lachnotalea</taxon>
    </lineage>
</organism>
<reference evidence="1 2" key="1">
    <citation type="journal article" date="2017" name="Genome Announc.">
        <title>Draft Genome Sequence of a Sporulating and Motile Strain of Lachnotalea glycerini Isolated from Water in Quebec City, Canada.</title>
        <authorList>
            <person name="Maheux A.F."/>
            <person name="Boudreau D.K."/>
            <person name="Berube E."/>
            <person name="Boissinot M."/>
            <person name="Raymond F."/>
            <person name="Brodeur S."/>
            <person name="Corbeil J."/>
            <person name="Isabel S."/>
            <person name="Omar R.F."/>
            <person name="Bergeron M.G."/>
        </authorList>
    </citation>
    <scope>NUCLEOTIDE SEQUENCE [LARGE SCALE GENOMIC DNA]</scope>
    <source>
        <strain evidence="1 2">CCRI-19302</strain>
    </source>
</reference>
<dbReference type="RefSeq" id="WP_094378052.1">
    <property type="nucleotide sequence ID" value="NZ_NOKA02000028.1"/>
</dbReference>
<gene>
    <name evidence="1" type="ORF">CG710_012910</name>
</gene>
<sequence>MRPDEKLVEKKQRSDLKEKLPQIVDKKSVQSMDGQWTAEYSVVENSIEKYSIEECKATLEKEKLTQKEYNELLQKYNKDLVDDVIQRIIEHPYVNCLNVPVIEKWFIESGKRIKPTSSNKKNSFNNCMQRNYNYVELERELLSLSNPEVKGERWKDNVS</sequence>
<protein>
    <submittedName>
        <fullName evidence="1">Uncharacterized protein</fullName>
    </submittedName>
</protein>
<dbReference type="Proteomes" id="UP000216411">
    <property type="component" value="Unassembled WGS sequence"/>
</dbReference>
<proteinExistence type="predicted"/>
<dbReference type="EMBL" id="NOKA02000028">
    <property type="protein sequence ID" value="RDY30795.1"/>
    <property type="molecule type" value="Genomic_DNA"/>
</dbReference>
<name>A0A371JDJ6_9FIRM</name>